<dbReference type="AlphaFoldDB" id="W3WYK4"/>
<dbReference type="Gene3D" id="3.30.70.100">
    <property type="match status" value="1"/>
</dbReference>
<dbReference type="EMBL" id="KI912115">
    <property type="protein sequence ID" value="ETS77971.1"/>
    <property type="molecule type" value="Genomic_DNA"/>
</dbReference>
<evidence type="ECO:0008006" key="3">
    <source>
        <dbReference type="Google" id="ProtNLM"/>
    </source>
</evidence>
<sequence>MAAYTRRLAAYTPAQNKPVTEIAIFKLNPEFALDHAAAAVEFESQVVQQTAPGKTYAKGIRRISWGFSRNDPETFVWMLDWDKIQDHWEFWQTPGFQPVSNTISKMFKPGRPLVRHYDFGGQGMIEAPWVRLFVFDEKSGGTTPETARAKVLKTDASTTMTARQAYAVDLDETTWYCLLLGYDSEIAAAKEQVHTELSGEDHVIELKYSSQP</sequence>
<dbReference type="KEGG" id="pfy:PFICI_10033"/>
<keyword evidence="2" id="KW-1185">Reference proteome</keyword>
<dbReference type="HOGENOM" id="CLU_1326124_0_0_1"/>
<organism evidence="1 2">
    <name type="scientific">Pestalotiopsis fici (strain W106-1 / CGMCC3.15140)</name>
    <dbReference type="NCBI Taxonomy" id="1229662"/>
    <lineage>
        <taxon>Eukaryota</taxon>
        <taxon>Fungi</taxon>
        <taxon>Dikarya</taxon>
        <taxon>Ascomycota</taxon>
        <taxon>Pezizomycotina</taxon>
        <taxon>Sordariomycetes</taxon>
        <taxon>Xylariomycetidae</taxon>
        <taxon>Amphisphaeriales</taxon>
        <taxon>Sporocadaceae</taxon>
        <taxon>Pestalotiopsis</taxon>
    </lineage>
</organism>
<evidence type="ECO:0000313" key="2">
    <source>
        <dbReference type="Proteomes" id="UP000030651"/>
    </source>
</evidence>
<dbReference type="GeneID" id="19275046"/>
<name>W3WYK4_PESFW</name>
<proteinExistence type="predicted"/>
<dbReference type="InParanoid" id="W3WYK4"/>
<evidence type="ECO:0000313" key="1">
    <source>
        <dbReference type="EMBL" id="ETS77971.1"/>
    </source>
</evidence>
<protein>
    <recommendedName>
        <fullName evidence="3">ABM domain-containing protein</fullName>
    </recommendedName>
</protein>
<reference evidence="2" key="1">
    <citation type="journal article" date="2015" name="BMC Genomics">
        <title>Genomic and transcriptomic analysis of the endophytic fungus Pestalotiopsis fici reveals its lifestyle and high potential for synthesis of natural products.</title>
        <authorList>
            <person name="Wang X."/>
            <person name="Zhang X."/>
            <person name="Liu L."/>
            <person name="Xiang M."/>
            <person name="Wang W."/>
            <person name="Sun X."/>
            <person name="Che Y."/>
            <person name="Guo L."/>
            <person name="Liu G."/>
            <person name="Guo L."/>
            <person name="Wang C."/>
            <person name="Yin W.B."/>
            <person name="Stadler M."/>
            <person name="Zhang X."/>
            <person name="Liu X."/>
        </authorList>
    </citation>
    <scope>NUCLEOTIDE SEQUENCE [LARGE SCALE GENOMIC DNA]</scope>
    <source>
        <strain evidence="2">W106-1 / CGMCC3.15140</strain>
    </source>
</reference>
<dbReference type="OrthoDB" id="3830579at2759"/>
<gene>
    <name evidence="1" type="ORF">PFICI_10033</name>
</gene>
<dbReference type="RefSeq" id="XP_007836805.1">
    <property type="nucleotide sequence ID" value="XM_007838614.1"/>
</dbReference>
<accession>W3WYK4</accession>
<dbReference type="OMA" id="VWDEGVE"/>
<dbReference type="Proteomes" id="UP000030651">
    <property type="component" value="Unassembled WGS sequence"/>
</dbReference>
<dbReference type="eggNOG" id="ENOG502SRBF">
    <property type="taxonomic scope" value="Eukaryota"/>
</dbReference>